<keyword evidence="1" id="KW-0472">Membrane</keyword>
<evidence type="ECO:0000259" key="2">
    <source>
        <dbReference type="Pfam" id="PF06580"/>
    </source>
</evidence>
<evidence type="ECO:0000313" key="3">
    <source>
        <dbReference type="EMBL" id="AIZ40316.1"/>
    </source>
</evidence>
<evidence type="ECO:0000256" key="1">
    <source>
        <dbReference type="SAM" id="Phobius"/>
    </source>
</evidence>
<dbReference type="Pfam" id="PF06580">
    <property type="entry name" value="His_kinase"/>
    <property type="match status" value="1"/>
</dbReference>
<evidence type="ECO:0000313" key="4">
    <source>
        <dbReference type="Proteomes" id="UP000030786"/>
    </source>
</evidence>
<keyword evidence="1" id="KW-1133">Transmembrane helix</keyword>
<dbReference type="PANTHER" id="PTHR34220:SF7">
    <property type="entry name" value="SENSOR HISTIDINE KINASE YPDA"/>
    <property type="match status" value="1"/>
</dbReference>
<keyword evidence="3" id="KW-0418">Kinase</keyword>
<dbReference type="EMBL" id="CP009976">
    <property type="protein sequence ID" value="AIZ40316.1"/>
    <property type="molecule type" value="Genomic_DNA"/>
</dbReference>
<dbReference type="Proteomes" id="UP000030786">
    <property type="component" value="Chromosome"/>
</dbReference>
<protein>
    <submittedName>
        <fullName evidence="3">Histidine kinase</fullName>
    </submittedName>
</protein>
<dbReference type="InterPro" id="IPR036890">
    <property type="entry name" value="HATPase_C_sf"/>
</dbReference>
<feature type="transmembrane region" description="Helical" evidence="1">
    <location>
        <begin position="38"/>
        <end position="61"/>
    </location>
</feature>
<dbReference type="GeneID" id="78059351"/>
<dbReference type="Gene3D" id="3.30.565.10">
    <property type="entry name" value="Histidine kinase-like ATPase, C-terminal domain"/>
    <property type="match status" value="1"/>
</dbReference>
<dbReference type="InterPro" id="IPR010559">
    <property type="entry name" value="Sig_transdc_His_kin_internal"/>
</dbReference>
<proteinExistence type="predicted"/>
<feature type="transmembrane region" description="Helical" evidence="1">
    <location>
        <begin position="73"/>
        <end position="92"/>
    </location>
</feature>
<dbReference type="PANTHER" id="PTHR34220">
    <property type="entry name" value="SENSOR HISTIDINE KINASE YPDA"/>
    <property type="match status" value="1"/>
</dbReference>
<organism evidence="3 4">
    <name type="scientific">Cellulophaga baltica 18</name>
    <dbReference type="NCBI Taxonomy" id="1348584"/>
    <lineage>
        <taxon>Bacteria</taxon>
        <taxon>Pseudomonadati</taxon>
        <taxon>Bacteroidota</taxon>
        <taxon>Flavobacteriia</taxon>
        <taxon>Flavobacteriales</taxon>
        <taxon>Flavobacteriaceae</taxon>
        <taxon>Cellulophaga</taxon>
    </lineage>
</organism>
<gene>
    <name evidence="3" type="ORF">M666_01200</name>
</gene>
<dbReference type="SUPFAM" id="SSF55874">
    <property type="entry name" value="ATPase domain of HSP90 chaperone/DNA topoisomerase II/histidine kinase"/>
    <property type="match status" value="1"/>
</dbReference>
<feature type="domain" description="Signal transduction histidine kinase internal region" evidence="2">
    <location>
        <begin position="164"/>
        <end position="243"/>
    </location>
</feature>
<keyword evidence="3" id="KW-0808">Transferase</keyword>
<dbReference type="GO" id="GO:0016020">
    <property type="term" value="C:membrane"/>
    <property type="evidence" value="ECO:0007669"/>
    <property type="project" value="InterPro"/>
</dbReference>
<dbReference type="KEGG" id="cbat:M666_01200"/>
<keyword evidence="1" id="KW-0812">Transmembrane</keyword>
<accession>A0AAU8R7Z7</accession>
<feature type="transmembrane region" description="Helical" evidence="1">
    <location>
        <begin position="118"/>
        <end position="141"/>
    </location>
</feature>
<dbReference type="RefSeq" id="WP_029445321.1">
    <property type="nucleotide sequence ID" value="NZ_CP009976.1"/>
</dbReference>
<dbReference type="InterPro" id="IPR050640">
    <property type="entry name" value="Bact_2-comp_sensor_kinase"/>
</dbReference>
<name>A0AAU8R7Z7_9FLAO</name>
<dbReference type="AlphaFoldDB" id="A0AAU8R7Z7"/>
<dbReference type="GO" id="GO:0000155">
    <property type="term" value="F:phosphorelay sensor kinase activity"/>
    <property type="evidence" value="ECO:0007669"/>
    <property type="project" value="InterPro"/>
</dbReference>
<sequence>MKLTKTNKELLFWILQILGWVGMSSLILIFPFGFSKTYMLYSFIVGSAIGIVSTSIFRHYLNNNIDIEVFGKRSIINLVVSFFGCSLLYYFLLFTTEEIYELYIGRTATEIKWIKENIGVLSALFNTMITVFGWTIIYFAIKFVINANKNRLESLELNATLREAQLNTLKGQVNPHFMFNSLNNIRGLMLEDVNKSREMITKLSEMLQYALSKNTVDAIALSEEVDMVDNYIALAKIQMEDRLHYEKEIAAESLTIMIPPMIIQLLVENAAKHGISNLKNGGIILLQTIVTASELQIVVKNTGKLSISENSTKLGLKNIRQRLRLLYGPKGQFTLEEIENEVVATIKIPTL</sequence>
<reference evidence="3 4" key="1">
    <citation type="journal article" date="2014" name="Environ. Microbiol.">
        <title>Contrasting genomic patterns and infection strategies of two co-existing Bacteroidetes podovirus genera.</title>
        <authorList>
            <person name="Holmfeldt K."/>
            <person name="Howard-Varona C."/>
            <person name="Solonenko N."/>
            <person name="Sullivan M.B."/>
        </authorList>
    </citation>
    <scope>NUCLEOTIDE SEQUENCE [LARGE SCALE GENOMIC DNA]</scope>
    <source>
        <strain evidence="3 4">18</strain>
    </source>
</reference>
<feature type="transmembrane region" description="Helical" evidence="1">
    <location>
        <begin position="12"/>
        <end position="32"/>
    </location>
</feature>